<accession>A0ABZ2KUX7</accession>
<name>A0ABZ2KUX7_9BACT</name>
<dbReference type="SUPFAM" id="SSF51261">
    <property type="entry name" value="Duplicated hybrid motif"/>
    <property type="match status" value="1"/>
</dbReference>
<evidence type="ECO:0000259" key="2">
    <source>
        <dbReference type="Pfam" id="PF01551"/>
    </source>
</evidence>
<dbReference type="InterPro" id="IPR013207">
    <property type="entry name" value="LGFP"/>
</dbReference>
<sequence length="351" mass="37623">MTSFGSLRPLVIALSCSVWACSSATREENVIEQASTFADTAFCPAEGPITQGYHEGHDGVDIGGPLSAPIFATAAGSVTASGPAQGYGQWIRIRHDDGSMTEYGHMHTRFVEVGDHVNGGDRIALIGAEGQATGPHLHIRTYNREGDGHGIDPVDYLGARGVPLPCQAGQGGGGSTTCSGGDGATVGAINVKYRALGGCDSVLGVPRSDELTTPDTRGRYNVFDRGSIYWTPSTDAHEVHGAIRDKWSDSKWEAGHLGYPITDEFTAPDGNGRFNVFEGGSIYWTSWTGAHEVRGAIRDRWKDEGWEKGRLGYPTSDEHDVGSDRQSDFEHGSIQWIRATNETKVVMKANP</sequence>
<keyword evidence="4" id="KW-1185">Reference proteome</keyword>
<evidence type="ECO:0000313" key="3">
    <source>
        <dbReference type="EMBL" id="WXB01885.1"/>
    </source>
</evidence>
<dbReference type="PANTHER" id="PTHR21666">
    <property type="entry name" value="PEPTIDASE-RELATED"/>
    <property type="match status" value="1"/>
</dbReference>
<dbReference type="RefSeq" id="WP_394831503.1">
    <property type="nucleotide sequence ID" value="NZ_CP089929.1"/>
</dbReference>
<feature type="signal peptide" evidence="1">
    <location>
        <begin position="1"/>
        <end position="20"/>
    </location>
</feature>
<dbReference type="InterPro" id="IPR011055">
    <property type="entry name" value="Dup_hybrid_motif"/>
</dbReference>
<gene>
    <name evidence="3" type="ORF">LVJ94_33825</name>
</gene>
<protein>
    <submittedName>
        <fullName evidence="3">Peptidoglycan DD-metalloendopeptidase family protein</fullName>
    </submittedName>
</protein>
<dbReference type="Pfam" id="PF01551">
    <property type="entry name" value="Peptidase_M23"/>
    <property type="match status" value="1"/>
</dbReference>
<dbReference type="InterPro" id="IPR016047">
    <property type="entry name" value="M23ase_b-sheet_dom"/>
</dbReference>
<feature type="domain" description="M23ase beta-sheet core" evidence="2">
    <location>
        <begin position="56"/>
        <end position="143"/>
    </location>
</feature>
<dbReference type="EMBL" id="CP089983">
    <property type="protein sequence ID" value="WXB01885.1"/>
    <property type="molecule type" value="Genomic_DNA"/>
</dbReference>
<dbReference type="Proteomes" id="UP001374803">
    <property type="component" value="Chromosome"/>
</dbReference>
<evidence type="ECO:0000256" key="1">
    <source>
        <dbReference type="SAM" id="SignalP"/>
    </source>
</evidence>
<dbReference type="Gene3D" id="2.70.70.10">
    <property type="entry name" value="Glucose Permease (Domain IIA)"/>
    <property type="match status" value="1"/>
</dbReference>
<keyword evidence="1" id="KW-0732">Signal</keyword>
<evidence type="ECO:0000313" key="4">
    <source>
        <dbReference type="Proteomes" id="UP001374803"/>
    </source>
</evidence>
<dbReference type="Pfam" id="PF08310">
    <property type="entry name" value="LGFP"/>
    <property type="match status" value="3"/>
</dbReference>
<dbReference type="CDD" id="cd12797">
    <property type="entry name" value="M23_peptidase"/>
    <property type="match status" value="1"/>
</dbReference>
<dbReference type="PANTHER" id="PTHR21666:SF270">
    <property type="entry name" value="MUREIN HYDROLASE ACTIVATOR ENVC"/>
    <property type="match status" value="1"/>
</dbReference>
<dbReference type="InterPro" id="IPR050570">
    <property type="entry name" value="Cell_wall_metabolism_enzyme"/>
</dbReference>
<feature type="chain" id="PRO_5046567518" evidence="1">
    <location>
        <begin position="21"/>
        <end position="351"/>
    </location>
</feature>
<proteinExistence type="predicted"/>
<organism evidence="3 4">
    <name type="scientific">Pendulispora rubella</name>
    <dbReference type="NCBI Taxonomy" id="2741070"/>
    <lineage>
        <taxon>Bacteria</taxon>
        <taxon>Pseudomonadati</taxon>
        <taxon>Myxococcota</taxon>
        <taxon>Myxococcia</taxon>
        <taxon>Myxococcales</taxon>
        <taxon>Sorangiineae</taxon>
        <taxon>Pendulisporaceae</taxon>
        <taxon>Pendulispora</taxon>
    </lineage>
</organism>
<reference evidence="3" key="1">
    <citation type="submission" date="2021-12" db="EMBL/GenBank/DDBJ databases">
        <title>Discovery of the Pendulisporaceae a myxobacterial family with distinct sporulation behavior and unique specialized metabolism.</title>
        <authorList>
            <person name="Garcia R."/>
            <person name="Popoff A."/>
            <person name="Bader C.D."/>
            <person name="Loehr J."/>
            <person name="Walesch S."/>
            <person name="Walt C."/>
            <person name="Boldt J."/>
            <person name="Bunk B."/>
            <person name="Haeckl F.J.F.P.J."/>
            <person name="Gunesch A.P."/>
            <person name="Birkelbach J."/>
            <person name="Nuebel U."/>
            <person name="Pietschmann T."/>
            <person name="Bach T."/>
            <person name="Mueller R."/>
        </authorList>
    </citation>
    <scope>NUCLEOTIDE SEQUENCE</scope>
    <source>
        <strain evidence="3">MSr11367</strain>
    </source>
</reference>